<reference evidence="1 2" key="1">
    <citation type="journal article" date="2005" name="Nature">
        <title>Genome sequencing and analysis of Aspergillus oryzae.</title>
        <authorList>
            <person name="Machida M."/>
            <person name="Asai K."/>
            <person name="Sano M."/>
            <person name="Tanaka T."/>
            <person name="Kumagai T."/>
            <person name="Terai G."/>
            <person name="Kusumoto K."/>
            <person name="Arima T."/>
            <person name="Akita O."/>
            <person name="Kashiwagi Y."/>
            <person name="Abe K."/>
            <person name="Gomi K."/>
            <person name="Horiuchi H."/>
            <person name="Kitamoto K."/>
            <person name="Kobayashi T."/>
            <person name="Takeuchi M."/>
            <person name="Denning D.W."/>
            <person name="Galagan J.E."/>
            <person name="Nierman W.C."/>
            <person name="Yu J."/>
            <person name="Archer D.B."/>
            <person name="Bennett J.W."/>
            <person name="Bhatnagar D."/>
            <person name="Cleveland T.E."/>
            <person name="Fedorova N.D."/>
            <person name="Gotoh O."/>
            <person name="Horikawa H."/>
            <person name="Hosoyama A."/>
            <person name="Ichinomiya M."/>
            <person name="Igarashi R."/>
            <person name="Iwashita K."/>
            <person name="Juvvadi P.R."/>
            <person name="Kato M."/>
            <person name="Kato Y."/>
            <person name="Kin T."/>
            <person name="Kokubun A."/>
            <person name="Maeda H."/>
            <person name="Maeyama N."/>
            <person name="Maruyama J."/>
            <person name="Nagasaki H."/>
            <person name="Nakajima T."/>
            <person name="Oda K."/>
            <person name="Okada K."/>
            <person name="Paulsen I."/>
            <person name="Sakamoto K."/>
            <person name="Sawano T."/>
            <person name="Takahashi M."/>
            <person name="Takase K."/>
            <person name="Terabayashi Y."/>
            <person name="Wortman J."/>
            <person name="Yamada O."/>
            <person name="Yamagata Y."/>
            <person name="Anazawa H."/>
            <person name="Hata Y."/>
            <person name="Koide Y."/>
            <person name="Komori T."/>
            <person name="Koyama Y."/>
            <person name="Minetoki T."/>
            <person name="Suharnan S."/>
            <person name="Tanaka A."/>
            <person name="Isono K."/>
            <person name="Kuhara S."/>
            <person name="Ogasawara N."/>
            <person name="Kikuchi H."/>
        </authorList>
    </citation>
    <scope>NUCLEOTIDE SEQUENCE [LARGE SCALE GENOMIC DNA]</scope>
    <source>
        <strain evidence="2">ATCC 42149 / RIB 40</strain>
    </source>
</reference>
<protein>
    <submittedName>
        <fullName evidence="1">DNA, SC206</fullName>
    </submittedName>
</protein>
<name>Q2PIN7_ASPOR</name>
<accession>Q2PIN7</accession>
<dbReference type="RefSeq" id="XP_023093769.1">
    <property type="nucleotide sequence ID" value="XM_023233244.1"/>
</dbReference>
<dbReference type="OMA" id="WVAEFVH"/>
<dbReference type="Proteomes" id="UP000006564">
    <property type="component" value="Chromosome 7"/>
</dbReference>
<dbReference type="KEGG" id="aor:AO090206000130"/>
<organism evidence="1 2">
    <name type="scientific">Aspergillus oryzae (strain ATCC 42149 / RIB 40)</name>
    <name type="common">Yellow koji mold</name>
    <dbReference type="NCBI Taxonomy" id="510516"/>
    <lineage>
        <taxon>Eukaryota</taxon>
        <taxon>Fungi</taxon>
        <taxon>Dikarya</taxon>
        <taxon>Ascomycota</taxon>
        <taxon>Pezizomycotina</taxon>
        <taxon>Eurotiomycetes</taxon>
        <taxon>Eurotiomycetidae</taxon>
        <taxon>Eurotiales</taxon>
        <taxon>Aspergillaceae</taxon>
        <taxon>Aspergillus</taxon>
        <taxon>Aspergillus subgen. Circumdati</taxon>
    </lineage>
</organism>
<keyword evidence="2" id="KW-1185">Reference proteome</keyword>
<sequence length="120" mass="13591">MRTQRIGLRHFLYKINAAESDRCSCQEGSQTSRHVLLQCSLYTDLRGAMLDRIDRIRGLRGKTADYDSVMSHPQALRWVAEFVHNTGLLGQFREAELITQAPESTTIGAEGKTLVKRILD</sequence>
<dbReference type="VEuPathDB" id="FungiDB:AO090206000130"/>
<dbReference type="GeneID" id="5998736"/>
<evidence type="ECO:0000313" key="1">
    <source>
        <dbReference type="EMBL" id="BAE65487.1"/>
    </source>
</evidence>
<dbReference type="EMBL" id="AP007172">
    <property type="protein sequence ID" value="BAE65487.1"/>
    <property type="molecule type" value="Genomic_DNA"/>
</dbReference>
<dbReference type="HOGENOM" id="CLU_166255_0_0_1"/>
<proteinExistence type="predicted"/>
<evidence type="ECO:0000313" key="2">
    <source>
        <dbReference type="Proteomes" id="UP000006564"/>
    </source>
</evidence>
<dbReference type="AlphaFoldDB" id="Q2PIN7"/>
<gene>
    <name evidence="1" type="ORF">AO090206000130</name>
</gene>